<organism evidence="1 2">
    <name type="scientific">Agromyces lapidis</name>
    <dbReference type="NCBI Taxonomy" id="279574"/>
    <lineage>
        <taxon>Bacteria</taxon>
        <taxon>Bacillati</taxon>
        <taxon>Actinomycetota</taxon>
        <taxon>Actinomycetes</taxon>
        <taxon>Micrococcales</taxon>
        <taxon>Microbacteriaceae</taxon>
        <taxon>Agromyces</taxon>
    </lineage>
</organism>
<dbReference type="RefSeq" id="WP_157422693.1">
    <property type="nucleotide sequence ID" value="NZ_BAAANI010000002.1"/>
</dbReference>
<evidence type="ECO:0000313" key="2">
    <source>
        <dbReference type="Proteomes" id="UP001589667"/>
    </source>
</evidence>
<keyword evidence="2" id="KW-1185">Reference proteome</keyword>
<name>A0ABV5SQG8_9MICO</name>
<accession>A0ABV5SQG8</accession>
<gene>
    <name evidence="1" type="ORF">ACFFQV_09855</name>
</gene>
<dbReference type="Proteomes" id="UP001589667">
    <property type="component" value="Unassembled WGS sequence"/>
</dbReference>
<comment type="caution">
    <text evidence="1">The sequence shown here is derived from an EMBL/GenBank/DDBJ whole genome shotgun (WGS) entry which is preliminary data.</text>
</comment>
<reference evidence="1 2" key="1">
    <citation type="submission" date="2024-09" db="EMBL/GenBank/DDBJ databases">
        <authorList>
            <person name="Sun Q."/>
            <person name="Mori K."/>
        </authorList>
    </citation>
    <scope>NUCLEOTIDE SEQUENCE [LARGE SCALE GENOMIC DNA]</scope>
    <source>
        <strain evidence="1 2">JCM 14321</strain>
    </source>
</reference>
<proteinExistence type="predicted"/>
<evidence type="ECO:0000313" key="1">
    <source>
        <dbReference type="EMBL" id="MFB9642588.1"/>
    </source>
</evidence>
<sequence length="174" mass="19579">MDSLSDDERRLRIATEAFAFIEAEVRPFLASGGRLWSKGSNGYPRRLRQMLQRLDRAHEVAFATDDAIRLERNQRVVEHVIPMKRIVIEIVDPAQADPRSNSGSVPIAGGPARSPAHLLAIFDSLLEKCWVTTDEHDRLNRAGRSFQWDAPDGDGWSRYTQAGIVPHRLGRPGE</sequence>
<protein>
    <submittedName>
        <fullName evidence="1">Uncharacterized protein</fullName>
    </submittedName>
</protein>
<dbReference type="EMBL" id="JBHMBL010000002">
    <property type="protein sequence ID" value="MFB9642588.1"/>
    <property type="molecule type" value="Genomic_DNA"/>
</dbReference>